<reference evidence="1" key="1">
    <citation type="submission" date="2020-03" db="EMBL/GenBank/DDBJ databases">
        <title>Studies in the Genomics of Life Span.</title>
        <authorList>
            <person name="Glass D."/>
        </authorList>
    </citation>
    <scope>NUCLEOTIDE SEQUENCE</scope>
    <source>
        <strain evidence="1">SUZIE</strain>
        <tissue evidence="1">Muscle</tissue>
    </source>
</reference>
<sequence>MGNVKAVVHSRELCVGAKPGRHEDEDEDGLVGDEEKRRWASRWRALCAMLVLCRTMEYLDEKERILELKQAKNGICHREQKNNIDLNFTLPCVKTSWFCPDLLYEILKELYSYQIYWQSILVYDPDSEDPQDGDVRVGRSF</sequence>
<accession>A0AA41MLM7</accession>
<name>A0AA41MLM7_SCICA</name>
<comment type="caution">
    <text evidence="1">The sequence shown here is derived from an EMBL/GenBank/DDBJ whole genome shotgun (WGS) entry which is preliminary data.</text>
</comment>
<dbReference type="Proteomes" id="UP001166674">
    <property type="component" value="Unassembled WGS sequence"/>
</dbReference>
<dbReference type="AlphaFoldDB" id="A0AA41MLM7"/>
<protein>
    <submittedName>
        <fullName evidence="1">Uncharacterized protein</fullName>
    </submittedName>
</protein>
<keyword evidence="2" id="KW-1185">Reference proteome</keyword>
<evidence type="ECO:0000313" key="1">
    <source>
        <dbReference type="EMBL" id="MBZ3874059.1"/>
    </source>
</evidence>
<proteinExistence type="predicted"/>
<gene>
    <name evidence="1" type="ORF">SUZIE_126045</name>
</gene>
<evidence type="ECO:0000313" key="2">
    <source>
        <dbReference type="Proteomes" id="UP001166674"/>
    </source>
</evidence>
<organism evidence="1 2">
    <name type="scientific">Sciurus carolinensis</name>
    <name type="common">Eastern gray squirrel</name>
    <dbReference type="NCBI Taxonomy" id="30640"/>
    <lineage>
        <taxon>Eukaryota</taxon>
        <taxon>Metazoa</taxon>
        <taxon>Chordata</taxon>
        <taxon>Craniata</taxon>
        <taxon>Vertebrata</taxon>
        <taxon>Euteleostomi</taxon>
        <taxon>Mammalia</taxon>
        <taxon>Eutheria</taxon>
        <taxon>Euarchontoglires</taxon>
        <taxon>Glires</taxon>
        <taxon>Rodentia</taxon>
        <taxon>Sciuromorpha</taxon>
        <taxon>Sciuridae</taxon>
        <taxon>Sciurinae</taxon>
        <taxon>Sciurini</taxon>
        <taxon>Sciurus</taxon>
    </lineage>
</organism>
<dbReference type="EMBL" id="JAATJV010217361">
    <property type="protein sequence ID" value="MBZ3874059.1"/>
    <property type="molecule type" value="Genomic_DNA"/>
</dbReference>